<sequence length="55" mass="6011">MTYMGPLFNLGQTEVLRVSGLPVGTYSFSFQADLTMNGKKDGRMYSDSVVVSVSQ</sequence>
<gene>
    <name evidence="1" type="ORF">MBAV_004408</name>
</gene>
<keyword evidence="2" id="KW-1185">Reference proteome</keyword>
<protein>
    <submittedName>
        <fullName evidence="1">Uncharacterized protein</fullName>
    </submittedName>
</protein>
<dbReference type="Proteomes" id="UP000033423">
    <property type="component" value="Unassembled WGS sequence"/>
</dbReference>
<evidence type="ECO:0000313" key="2">
    <source>
        <dbReference type="Proteomes" id="UP000033423"/>
    </source>
</evidence>
<name>A0A0F3GRS3_9BACT</name>
<reference evidence="1 2" key="1">
    <citation type="submission" date="2015-02" db="EMBL/GenBank/DDBJ databases">
        <title>Single-cell genomics of uncultivated deep-branching MTB reveals a conserved set of magnetosome genes.</title>
        <authorList>
            <person name="Kolinko S."/>
            <person name="Richter M."/>
            <person name="Glockner F.O."/>
            <person name="Brachmann A."/>
            <person name="Schuler D."/>
        </authorList>
    </citation>
    <scope>NUCLEOTIDE SEQUENCE [LARGE SCALE GENOMIC DNA]</scope>
    <source>
        <strain evidence="1">TM-1</strain>
    </source>
</reference>
<organism evidence="1 2">
    <name type="scientific">Candidatus Magnetobacterium bavaricum</name>
    <dbReference type="NCBI Taxonomy" id="29290"/>
    <lineage>
        <taxon>Bacteria</taxon>
        <taxon>Pseudomonadati</taxon>
        <taxon>Nitrospirota</taxon>
        <taxon>Thermodesulfovibrionia</taxon>
        <taxon>Thermodesulfovibrionales</taxon>
        <taxon>Candidatus Magnetobacteriaceae</taxon>
        <taxon>Candidatus Magnetobacterium</taxon>
    </lineage>
</organism>
<comment type="caution">
    <text evidence="1">The sequence shown here is derived from an EMBL/GenBank/DDBJ whole genome shotgun (WGS) entry which is preliminary data.</text>
</comment>
<dbReference type="AlphaFoldDB" id="A0A0F3GRS3"/>
<dbReference type="EMBL" id="LACI01001920">
    <property type="protein sequence ID" value="KJU83398.1"/>
    <property type="molecule type" value="Genomic_DNA"/>
</dbReference>
<proteinExistence type="predicted"/>
<accession>A0A0F3GRS3</accession>
<evidence type="ECO:0000313" key="1">
    <source>
        <dbReference type="EMBL" id="KJU83398.1"/>
    </source>
</evidence>